<organism evidence="10 11">
    <name type="scientific">Halomonas citrativorans</name>
    <dbReference type="NCBI Taxonomy" id="2742612"/>
    <lineage>
        <taxon>Bacteria</taxon>
        <taxon>Pseudomonadati</taxon>
        <taxon>Pseudomonadota</taxon>
        <taxon>Gammaproteobacteria</taxon>
        <taxon>Oceanospirillales</taxon>
        <taxon>Halomonadaceae</taxon>
        <taxon>Halomonas</taxon>
    </lineage>
</organism>
<name>A0A1R4I535_9GAMM</name>
<feature type="transmembrane region" description="Helical" evidence="8">
    <location>
        <begin position="104"/>
        <end position="126"/>
    </location>
</feature>
<evidence type="ECO:0000313" key="10">
    <source>
        <dbReference type="EMBL" id="SJN14888.1"/>
    </source>
</evidence>
<feature type="transmembrane region" description="Helical" evidence="8">
    <location>
        <begin position="47"/>
        <end position="66"/>
    </location>
</feature>
<feature type="domain" description="EamA" evidence="9">
    <location>
        <begin position="13"/>
        <end position="147"/>
    </location>
</feature>
<evidence type="ECO:0000259" key="9">
    <source>
        <dbReference type="Pfam" id="PF00892"/>
    </source>
</evidence>
<keyword evidence="6 8" id="KW-1133">Transmembrane helix</keyword>
<proteinExistence type="inferred from homology"/>
<dbReference type="Proteomes" id="UP000196331">
    <property type="component" value="Unassembled WGS sequence"/>
</dbReference>
<reference evidence="10 11" key="1">
    <citation type="submission" date="2017-02" db="EMBL/GenBank/DDBJ databases">
        <authorList>
            <person name="Dridi B."/>
        </authorList>
    </citation>
    <scope>NUCLEOTIDE SEQUENCE [LARGE SCALE GENOMIC DNA]</scope>
    <source>
        <strain evidence="10 11">JB380</strain>
    </source>
</reference>
<gene>
    <name evidence="10" type="ORF">CZ787_17400</name>
</gene>
<keyword evidence="4" id="KW-1003">Cell membrane</keyword>
<evidence type="ECO:0000256" key="4">
    <source>
        <dbReference type="ARBA" id="ARBA00022475"/>
    </source>
</evidence>
<feature type="transmembrane region" description="Helical" evidence="8">
    <location>
        <begin position="12"/>
        <end position="35"/>
    </location>
</feature>
<keyword evidence="5 8" id="KW-0812">Transmembrane</keyword>
<feature type="transmembrane region" description="Helical" evidence="8">
    <location>
        <begin position="157"/>
        <end position="172"/>
    </location>
</feature>
<comment type="subcellular location">
    <subcellularLocation>
        <location evidence="1">Cell membrane</location>
        <topology evidence="1">Multi-pass membrane protein</topology>
    </subcellularLocation>
</comment>
<dbReference type="InterPro" id="IPR000620">
    <property type="entry name" value="EamA_dom"/>
</dbReference>
<dbReference type="OrthoDB" id="369870at2"/>
<dbReference type="Pfam" id="PF00892">
    <property type="entry name" value="EamA"/>
    <property type="match status" value="1"/>
</dbReference>
<comment type="similarity">
    <text evidence="2">Belongs to the EamA transporter family.</text>
</comment>
<feature type="transmembrane region" description="Helical" evidence="8">
    <location>
        <begin position="184"/>
        <end position="204"/>
    </location>
</feature>
<dbReference type="InterPro" id="IPR004626">
    <property type="entry name" value="RarD"/>
</dbReference>
<evidence type="ECO:0000256" key="3">
    <source>
        <dbReference type="ARBA" id="ARBA00022448"/>
    </source>
</evidence>
<evidence type="ECO:0000256" key="6">
    <source>
        <dbReference type="ARBA" id="ARBA00022989"/>
    </source>
</evidence>
<feature type="transmembrane region" description="Helical" evidence="8">
    <location>
        <begin position="272"/>
        <end position="292"/>
    </location>
</feature>
<evidence type="ECO:0000256" key="5">
    <source>
        <dbReference type="ARBA" id="ARBA00022692"/>
    </source>
</evidence>
<comment type="caution">
    <text evidence="10">The sequence shown here is derived from an EMBL/GenBank/DDBJ whole genome shotgun (WGS) entry which is preliminary data.</text>
</comment>
<dbReference type="EMBL" id="FUKM01000058">
    <property type="protein sequence ID" value="SJN14888.1"/>
    <property type="molecule type" value="Genomic_DNA"/>
</dbReference>
<feature type="transmembrane region" description="Helical" evidence="8">
    <location>
        <begin position="248"/>
        <end position="266"/>
    </location>
</feature>
<evidence type="ECO:0000256" key="1">
    <source>
        <dbReference type="ARBA" id="ARBA00004651"/>
    </source>
</evidence>
<evidence type="ECO:0000256" key="8">
    <source>
        <dbReference type="SAM" id="Phobius"/>
    </source>
</evidence>
<dbReference type="GO" id="GO:0005886">
    <property type="term" value="C:plasma membrane"/>
    <property type="evidence" value="ECO:0007669"/>
    <property type="project" value="UniProtKB-SubCell"/>
</dbReference>
<evidence type="ECO:0000313" key="11">
    <source>
        <dbReference type="Proteomes" id="UP000196331"/>
    </source>
</evidence>
<accession>A0A1R4I535</accession>
<keyword evidence="3" id="KW-0813">Transport</keyword>
<evidence type="ECO:0000256" key="2">
    <source>
        <dbReference type="ARBA" id="ARBA00007362"/>
    </source>
</evidence>
<sequence>MLFPPARDPQAVKGVTFGLAAYVMWGCFPLFFALFDGIPAFEILIHRIVWSCVFLVVLITMLSRWSPVITALSQPRRLGRVLICAVLIGFNWGLYIYAVESNQVLQASLGYFLTPLVNVALGMLVLREVMARLQLVALGLAGLAIAIQFALLGELPWISLMLALSFGSYGLFRKQVPLDGLSGLFVETLLLFPLALLALTWLSWQGNSHFMIDVPMSVLLAVSGVITALPLMAFAGAARRLRLSTLGFLMYINPTIQFIIALTIFGEPLGTIQLATFIMIWFGLALYSWSSWQSRPHQPPIR</sequence>
<dbReference type="AlphaFoldDB" id="A0A1R4I535"/>
<dbReference type="NCBIfam" id="TIGR00688">
    <property type="entry name" value="rarD"/>
    <property type="match status" value="1"/>
</dbReference>
<protein>
    <submittedName>
        <fullName evidence="10">RarD protein</fullName>
    </submittedName>
</protein>
<feature type="transmembrane region" description="Helical" evidence="8">
    <location>
        <begin position="216"/>
        <end position="236"/>
    </location>
</feature>
<feature type="transmembrane region" description="Helical" evidence="8">
    <location>
        <begin position="78"/>
        <end position="98"/>
    </location>
</feature>
<keyword evidence="7 8" id="KW-0472">Membrane</keyword>
<dbReference type="InterPro" id="IPR037185">
    <property type="entry name" value="EmrE-like"/>
</dbReference>
<feature type="transmembrane region" description="Helical" evidence="8">
    <location>
        <begin position="133"/>
        <end position="151"/>
    </location>
</feature>
<evidence type="ECO:0000256" key="7">
    <source>
        <dbReference type="ARBA" id="ARBA00023136"/>
    </source>
</evidence>
<dbReference type="SUPFAM" id="SSF103481">
    <property type="entry name" value="Multidrug resistance efflux transporter EmrE"/>
    <property type="match status" value="2"/>
</dbReference>
<dbReference type="RefSeq" id="WP_087111398.1">
    <property type="nucleotide sequence ID" value="NZ_FUKM01000058.1"/>
</dbReference>